<reference evidence="1" key="1">
    <citation type="submission" date="2014-11" db="EMBL/GenBank/DDBJ databases">
        <authorList>
            <person name="Amaro Gonzalez C."/>
        </authorList>
    </citation>
    <scope>NUCLEOTIDE SEQUENCE</scope>
</reference>
<protein>
    <submittedName>
        <fullName evidence="1">Uncharacterized protein</fullName>
    </submittedName>
</protein>
<organism evidence="1">
    <name type="scientific">Anguilla anguilla</name>
    <name type="common">European freshwater eel</name>
    <name type="synonym">Muraena anguilla</name>
    <dbReference type="NCBI Taxonomy" id="7936"/>
    <lineage>
        <taxon>Eukaryota</taxon>
        <taxon>Metazoa</taxon>
        <taxon>Chordata</taxon>
        <taxon>Craniata</taxon>
        <taxon>Vertebrata</taxon>
        <taxon>Euteleostomi</taxon>
        <taxon>Actinopterygii</taxon>
        <taxon>Neopterygii</taxon>
        <taxon>Teleostei</taxon>
        <taxon>Anguilliformes</taxon>
        <taxon>Anguillidae</taxon>
        <taxon>Anguilla</taxon>
    </lineage>
</organism>
<accession>A0A0E9XZ12</accession>
<reference evidence="1" key="2">
    <citation type="journal article" date="2015" name="Fish Shellfish Immunol.">
        <title>Early steps in the European eel (Anguilla anguilla)-Vibrio vulnificus interaction in the gills: Role of the RtxA13 toxin.</title>
        <authorList>
            <person name="Callol A."/>
            <person name="Pajuelo D."/>
            <person name="Ebbesson L."/>
            <person name="Teles M."/>
            <person name="MacKenzie S."/>
            <person name="Amaro C."/>
        </authorList>
    </citation>
    <scope>NUCLEOTIDE SEQUENCE</scope>
</reference>
<proteinExistence type="predicted"/>
<evidence type="ECO:0000313" key="1">
    <source>
        <dbReference type="EMBL" id="JAI07667.1"/>
    </source>
</evidence>
<dbReference type="EMBL" id="GBXM01000911">
    <property type="protein sequence ID" value="JAI07667.1"/>
    <property type="molecule type" value="Transcribed_RNA"/>
</dbReference>
<dbReference type="AlphaFoldDB" id="A0A0E9XZ12"/>
<sequence length="49" mass="5741">MFDEWCYSFQQVIKTPSTHSEIRESGPPRLNSAFAECTDSLFFFFCIAR</sequence>
<name>A0A0E9XZ12_ANGAN</name>